<evidence type="ECO:0000313" key="3">
    <source>
        <dbReference type="EMBL" id="KAI9269313.1"/>
    </source>
</evidence>
<feature type="coiled-coil region" evidence="1">
    <location>
        <begin position="177"/>
        <end position="204"/>
    </location>
</feature>
<dbReference type="EMBL" id="JAIXMP010000008">
    <property type="protein sequence ID" value="KAI9269313.1"/>
    <property type="molecule type" value="Genomic_DNA"/>
</dbReference>
<proteinExistence type="predicted"/>
<protein>
    <submittedName>
        <fullName evidence="3">Uncharacterized protein</fullName>
    </submittedName>
</protein>
<reference evidence="3" key="2">
    <citation type="submission" date="2023-02" db="EMBL/GenBank/DDBJ databases">
        <authorList>
            <consortium name="DOE Joint Genome Institute"/>
            <person name="Mondo S.J."/>
            <person name="Chang Y."/>
            <person name="Wang Y."/>
            <person name="Ahrendt S."/>
            <person name="Andreopoulos W."/>
            <person name="Barry K."/>
            <person name="Beard J."/>
            <person name="Benny G.L."/>
            <person name="Blankenship S."/>
            <person name="Bonito G."/>
            <person name="Cuomo C."/>
            <person name="Desiro A."/>
            <person name="Gervers K.A."/>
            <person name="Hundley H."/>
            <person name="Kuo A."/>
            <person name="LaButti K."/>
            <person name="Lang B.F."/>
            <person name="Lipzen A."/>
            <person name="O'Donnell K."/>
            <person name="Pangilinan J."/>
            <person name="Reynolds N."/>
            <person name="Sandor L."/>
            <person name="Smith M.W."/>
            <person name="Tsang A."/>
            <person name="Grigoriev I.V."/>
            <person name="Stajich J.E."/>
            <person name="Spatafora J.W."/>
        </authorList>
    </citation>
    <scope>NUCLEOTIDE SEQUENCE</scope>
    <source>
        <strain evidence="3">RSA 2281</strain>
    </source>
</reference>
<evidence type="ECO:0000256" key="2">
    <source>
        <dbReference type="SAM" id="MobiDB-lite"/>
    </source>
</evidence>
<gene>
    <name evidence="3" type="ORF">BDA99DRAFT_570470</name>
</gene>
<feature type="coiled-coil region" evidence="1">
    <location>
        <begin position="50"/>
        <end position="77"/>
    </location>
</feature>
<keyword evidence="4" id="KW-1185">Reference proteome</keyword>
<evidence type="ECO:0000313" key="4">
    <source>
        <dbReference type="Proteomes" id="UP001209540"/>
    </source>
</evidence>
<dbReference type="Proteomes" id="UP001209540">
    <property type="component" value="Unassembled WGS sequence"/>
</dbReference>
<organism evidence="3 4">
    <name type="scientific">Phascolomyces articulosus</name>
    <dbReference type="NCBI Taxonomy" id="60185"/>
    <lineage>
        <taxon>Eukaryota</taxon>
        <taxon>Fungi</taxon>
        <taxon>Fungi incertae sedis</taxon>
        <taxon>Mucoromycota</taxon>
        <taxon>Mucoromycotina</taxon>
        <taxon>Mucoromycetes</taxon>
        <taxon>Mucorales</taxon>
        <taxon>Lichtheimiaceae</taxon>
        <taxon>Phascolomyces</taxon>
    </lineage>
</organism>
<comment type="caution">
    <text evidence="3">The sequence shown here is derived from an EMBL/GenBank/DDBJ whole genome shotgun (WGS) entry which is preliminary data.</text>
</comment>
<feature type="region of interest" description="Disordered" evidence="2">
    <location>
        <begin position="384"/>
        <end position="411"/>
    </location>
</feature>
<evidence type="ECO:0000256" key="1">
    <source>
        <dbReference type="SAM" id="Coils"/>
    </source>
</evidence>
<name>A0AAD5PGN2_9FUNG</name>
<dbReference type="AlphaFoldDB" id="A0AAD5PGN2"/>
<keyword evidence="1" id="KW-0175">Coiled coil</keyword>
<accession>A0AAD5PGN2</accession>
<reference evidence="3" key="1">
    <citation type="journal article" date="2022" name="IScience">
        <title>Evolution of zygomycete secretomes and the origins of terrestrial fungal ecologies.</title>
        <authorList>
            <person name="Chang Y."/>
            <person name="Wang Y."/>
            <person name="Mondo S."/>
            <person name="Ahrendt S."/>
            <person name="Andreopoulos W."/>
            <person name="Barry K."/>
            <person name="Beard J."/>
            <person name="Benny G.L."/>
            <person name="Blankenship S."/>
            <person name="Bonito G."/>
            <person name="Cuomo C."/>
            <person name="Desiro A."/>
            <person name="Gervers K.A."/>
            <person name="Hundley H."/>
            <person name="Kuo A."/>
            <person name="LaButti K."/>
            <person name="Lang B.F."/>
            <person name="Lipzen A."/>
            <person name="O'Donnell K."/>
            <person name="Pangilinan J."/>
            <person name="Reynolds N."/>
            <person name="Sandor L."/>
            <person name="Smith M.E."/>
            <person name="Tsang A."/>
            <person name="Grigoriev I.V."/>
            <person name="Stajich J.E."/>
            <person name="Spatafora J.W."/>
        </authorList>
    </citation>
    <scope>NUCLEOTIDE SEQUENCE</scope>
    <source>
        <strain evidence="3">RSA 2281</strain>
    </source>
</reference>
<feature type="coiled-coil region" evidence="1">
    <location>
        <begin position="247"/>
        <end position="331"/>
    </location>
</feature>
<sequence length="424" mass="48987">MNIAENVLFNFKETNEILEQCKLMLVSQRDSFKKYMDDGRRAFTQNLIQIQQLTDQLELAKKEISALKQVNTKLATERNAIPSIPHGSTAHGRLTKDESNNKYERLRMLIITTLSIPLEQHATLKNEEIKKCLSARFEDHATQRNCIKAKKANAKATTTLSTVTHQTSTTFHENKKVKELQKLIEEQNQQLDQLKRQNTALHIQTTEVGRIVSENAELRAEVDRLRGDTVIYKASIGALKAAKQYVNADQRAVYTAQNAKIEQMEKEIKRLKDEVEKEKVEHELTRETMQQAVRNISVAGREALAASEAKLTKYKDYLQREVEKYTQLEEENKANGSYSRYFEHECTRASQNVDFFSKRVKTTNRNKTVIAELRDQIREFEAPKLPEDVYQSPPPSSSNNKRYSPYESIHPSPSYIPAKWIRRN</sequence>